<evidence type="ECO:0000256" key="3">
    <source>
        <dbReference type="ARBA" id="ARBA00022741"/>
    </source>
</evidence>
<dbReference type="GO" id="GO:0034040">
    <property type="term" value="F:ATPase-coupled lipid transmembrane transporter activity"/>
    <property type="evidence" value="ECO:0007669"/>
    <property type="project" value="TreeGrafter"/>
</dbReference>
<dbReference type="PROSITE" id="PS50893">
    <property type="entry name" value="ABC_TRANSPORTER_2"/>
    <property type="match status" value="1"/>
</dbReference>
<evidence type="ECO:0000256" key="6">
    <source>
        <dbReference type="ARBA" id="ARBA00023136"/>
    </source>
</evidence>
<feature type="transmembrane region" description="Helical" evidence="7">
    <location>
        <begin position="411"/>
        <end position="430"/>
    </location>
</feature>
<sequence>MNLRVDRSAQAKSVEADVLGSDLRIATSEAVRQALTRIGAVGGLAPCIGPLLEALEWNGDPRHVVEAAPYLEPELGVEDLKTMMAALGFHMRLEAPRGASRRVASALAVPALLIPASGPPLVILDADEEGATVFNAASGRTARIPARLPRGEIWTFERLEAEADEGRPAESGSWMARAAAHAAPIYVRAMAMTGVGFVFALAPALFIMTLYDRIIPAHGRDMLPALAAGALGAVAGDALLRALRGRLMADQGQRLFHGIGTELFARLVQAPPDIGARMSVAARLQKLRLASTLKDALTGPGVNALLEVPFAAALVVALSFLAGSMAIPVICAALLYGGLIAAFSGAGAARAAEAARQAFARQEFIHEMVDNLNAIRLSGGGDVWIERFRRLSNDAALAGFAARRANATAAAAGKAVMAMAGIGAITAGAVHVMDGAMTAGVLIAAMTLVWRALSSMQALYQFALNARQIASSWRSVDQAMLTPLESAGAEMMNALPPVRLGRIELNRVSFRHSPRAEPALLGVSLDIAPGEIVAVTGPNGAGKSTFLRVILGLDQPQAGGVFIDGMDIRQLPPIGLRQSIGYAPQSFELFHGTLLQNLRLSMPTAGMDEIIRAARASGLDKLVSQLPGGFEHRVGDHRTQRLSAGFVNAFALAAAYLRKPRILLLDEVVDGLDDHCSARFLEHLERLRGRVTVVMVTQRPSTMRRADRIVMLDGGAVARVLKPSEL</sequence>
<dbReference type="STRING" id="1189325.SAMN04488119_104138"/>
<dbReference type="InterPro" id="IPR036640">
    <property type="entry name" value="ABC1_TM_sf"/>
</dbReference>
<dbReference type="Pfam" id="PF00005">
    <property type="entry name" value="ABC_tran"/>
    <property type="match status" value="1"/>
</dbReference>
<dbReference type="GO" id="GO:0005524">
    <property type="term" value="F:ATP binding"/>
    <property type="evidence" value="ECO:0007669"/>
    <property type="project" value="UniProtKB-KW"/>
</dbReference>
<keyword evidence="2 7" id="KW-0812">Transmembrane</keyword>
<keyword evidence="3" id="KW-0547">Nucleotide-binding</keyword>
<dbReference type="InterPro" id="IPR011527">
    <property type="entry name" value="ABC1_TM_dom"/>
</dbReference>
<gene>
    <name evidence="10" type="ORF">SAMN05216200_104138</name>
</gene>
<proteinExistence type="predicted"/>
<evidence type="ECO:0000259" key="9">
    <source>
        <dbReference type="PROSITE" id="PS50929"/>
    </source>
</evidence>
<dbReference type="GO" id="GO:0005886">
    <property type="term" value="C:plasma membrane"/>
    <property type="evidence" value="ECO:0007669"/>
    <property type="project" value="UniProtKB-SubCell"/>
</dbReference>
<evidence type="ECO:0000259" key="8">
    <source>
        <dbReference type="PROSITE" id="PS50893"/>
    </source>
</evidence>
<feature type="domain" description="ABC transmembrane type-1" evidence="9">
    <location>
        <begin position="189"/>
        <end position="468"/>
    </location>
</feature>
<name>A0A1M7T4G1_9RHOB</name>
<feature type="transmembrane region" description="Helical" evidence="7">
    <location>
        <begin position="436"/>
        <end position="453"/>
    </location>
</feature>
<dbReference type="GO" id="GO:0140359">
    <property type="term" value="F:ABC-type transporter activity"/>
    <property type="evidence" value="ECO:0007669"/>
    <property type="project" value="InterPro"/>
</dbReference>
<feature type="transmembrane region" description="Helical" evidence="7">
    <location>
        <begin position="304"/>
        <end position="327"/>
    </location>
</feature>
<evidence type="ECO:0000256" key="2">
    <source>
        <dbReference type="ARBA" id="ARBA00022692"/>
    </source>
</evidence>
<dbReference type="PANTHER" id="PTHR24221:SF248">
    <property type="entry name" value="ABC TRANSPORTER TRANSMEMBRANE REGION"/>
    <property type="match status" value="1"/>
</dbReference>
<dbReference type="Gene3D" id="3.40.50.300">
    <property type="entry name" value="P-loop containing nucleotide triphosphate hydrolases"/>
    <property type="match status" value="1"/>
</dbReference>
<dbReference type="PROSITE" id="PS50929">
    <property type="entry name" value="ABC_TM1F"/>
    <property type="match status" value="1"/>
</dbReference>
<evidence type="ECO:0000256" key="4">
    <source>
        <dbReference type="ARBA" id="ARBA00022840"/>
    </source>
</evidence>
<evidence type="ECO:0000256" key="1">
    <source>
        <dbReference type="ARBA" id="ARBA00004651"/>
    </source>
</evidence>
<dbReference type="InterPro" id="IPR003593">
    <property type="entry name" value="AAA+_ATPase"/>
</dbReference>
<keyword evidence="5 7" id="KW-1133">Transmembrane helix</keyword>
<evidence type="ECO:0000313" key="11">
    <source>
        <dbReference type="Proteomes" id="UP000184066"/>
    </source>
</evidence>
<feature type="transmembrane region" description="Helical" evidence="7">
    <location>
        <begin position="185"/>
        <end position="211"/>
    </location>
</feature>
<evidence type="ECO:0000313" key="10">
    <source>
        <dbReference type="EMBL" id="SHN65619.1"/>
    </source>
</evidence>
<dbReference type="AlphaFoldDB" id="A0A1M7T4G1"/>
<evidence type="ECO:0000256" key="7">
    <source>
        <dbReference type="SAM" id="Phobius"/>
    </source>
</evidence>
<dbReference type="OrthoDB" id="5288404at2"/>
<feature type="domain" description="ABC transporter" evidence="8">
    <location>
        <begin position="503"/>
        <end position="726"/>
    </location>
</feature>
<dbReference type="InterPro" id="IPR003439">
    <property type="entry name" value="ABC_transporter-like_ATP-bd"/>
</dbReference>
<dbReference type="Gene3D" id="1.20.1560.10">
    <property type="entry name" value="ABC transporter type 1, transmembrane domain"/>
    <property type="match status" value="1"/>
</dbReference>
<accession>A0A1M7T4G1</accession>
<dbReference type="SMART" id="SM00382">
    <property type="entry name" value="AAA"/>
    <property type="match status" value="1"/>
</dbReference>
<dbReference type="InterPro" id="IPR027417">
    <property type="entry name" value="P-loop_NTPase"/>
</dbReference>
<dbReference type="Proteomes" id="UP000184066">
    <property type="component" value="Unassembled WGS sequence"/>
</dbReference>
<comment type="subcellular location">
    <subcellularLocation>
        <location evidence="1">Cell membrane</location>
        <topology evidence="1">Multi-pass membrane protein</topology>
    </subcellularLocation>
</comment>
<keyword evidence="6 7" id="KW-0472">Membrane</keyword>
<dbReference type="SUPFAM" id="SSF90123">
    <property type="entry name" value="ABC transporter transmembrane region"/>
    <property type="match status" value="1"/>
</dbReference>
<dbReference type="PANTHER" id="PTHR24221">
    <property type="entry name" value="ATP-BINDING CASSETTE SUB-FAMILY B"/>
    <property type="match status" value="1"/>
</dbReference>
<dbReference type="GO" id="GO:0016887">
    <property type="term" value="F:ATP hydrolysis activity"/>
    <property type="evidence" value="ECO:0007669"/>
    <property type="project" value="InterPro"/>
</dbReference>
<keyword evidence="11" id="KW-1185">Reference proteome</keyword>
<reference evidence="10 11" key="1">
    <citation type="submission" date="2016-12" db="EMBL/GenBank/DDBJ databases">
        <authorList>
            <person name="Song W.-J."/>
            <person name="Kurnit D.M."/>
        </authorList>
    </citation>
    <scope>NUCLEOTIDE SEQUENCE [LARGE SCALE GENOMIC DNA]</scope>
    <source>
        <strain evidence="10 11">CGMCC 1.10808</strain>
    </source>
</reference>
<evidence type="ECO:0000256" key="5">
    <source>
        <dbReference type="ARBA" id="ARBA00022989"/>
    </source>
</evidence>
<dbReference type="SUPFAM" id="SSF52540">
    <property type="entry name" value="P-loop containing nucleoside triphosphate hydrolases"/>
    <property type="match status" value="1"/>
</dbReference>
<dbReference type="Pfam" id="PF00664">
    <property type="entry name" value="ABC_membrane"/>
    <property type="match status" value="1"/>
</dbReference>
<keyword evidence="4 10" id="KW-0067">ATP-binding</keyword>
<feature type="transmembrane region" description="Helical" evidence="7">
    <location>
        <begin position="333"/>
        <end position="352"/>
    </location>
</feature>
<organism evidence="10 11">
    <name type="scientific">Oceanicella actignis</name>
    <dbReference type="NCBI Taxonomy" id="1189325"/>
    <lineage>
        <taxon>Bacteria</taxon>
        <taxon>Pseudomonadati</taxon>
        <taxon>Pseudomonadota</taxon>
        <taxon>Alphaproteobacteria</taxon>
        <taxon>Rhodobacterales</taxon>
        <taxon>Paracoccaceae</taxon>
        <taxon>Oceanicella</taxon>
    </lineage>
</organism>
<feature type="transmembrane region" description="Helical" evidence="7">
    <location>
        <begin position="223"/>
        <end position="243"/>
    </location>
</feature>
<dbReference type="InterPro" id="IPR039421">
    <property type="entry name" value="Type_1_exporter"/>
</dbReference>
<dbReference type="EMBL" id="FRDL01000004">
    <property type="protein sequence ID" value="SHN65619.1"/>
    <property type="molecule type" value="Genomic_DNA"/>
</dbReference>
<protein>
    <submittedName>
        <fullName evidence="10">ATP-binding cassette, subfamily C/ATP-binding cassette, subfamily C, LapB</fullName>
    </submittedName>
</protein>